<keyword evidence="3" id="KW-0547">Nucleotide-binding</keyword>
<dbReference type="InterPro" id="IPR036640">
    <property type="entry name" value="ABC1_TM_sf"/>
</dbReference>
<dbReference type="Gene3D" id="1.20.1560.10">
    <property type="entry name" value="ABC transporter type 1, transmembrane domain"/>
    <property type="match status" value="1"/>
</dbReference>
<evidence type="ECO:0000256" key="4">
    <source>
        <dbReference type="ARBA" id="ARBA00022840"/>
    </source>
</evidence>
<dbReference type="SMART" id="SM00382">
    <property type="entry name" value="AAA"/>
    <property type="match status" value="1"/>
</dbReference>
<dbReference type="SUPFAM" id="SSF52540">
    <property type="entry name" value="P-loop containing nucleoside triphosphate hydrolases"/>
    <property type="match status" value="1"/>
</dbReference>
<dbReference type="Pfam" id="PF00005">
    <property type="entry name" value="ABC_tran"/>
    <property type="match status" value="1"/>
</dbReference>
<keyword evidence="5 7" id="KW-1133">Transmembrane helix</keyword>
<feature type="transmembrane region" description="Helical" evidence="7">
    <location>
        <begin position="275"/>
        <end position="297"/>
    </location>
</feature>
<keyword evidence="4" id="KW-0067">ATP-binding</keyword>
<evidence type="ECO:0000256" key="7">
    <source>
        <dbReference type="SAM" id="Phobius"/>
    </source>
</evidence>
<proteinExistence type="predicted"/>
<dbReference type="NCBIfam" id="TIGR01194">
    <property type="entry name" value="cyc_pep_trnsptr"/>
    <property type="match status" value="1"/>
</dbReference>
<evidence type="ECO:0000313" key="10">
    <source>
        <dbReference type="EMBL" id="MFD2235021.1"/>
    </source>
</evidence>
<evidence type="ECO:0000259" key="9">
    <source>
        <dbReference type="PROSITE" id="PS50929"/>
    </source>
</evidence>
<feature type="domain" description="ABC transporter" evidence="8">
    <location>
        <begin position="337"/>
        <end position="560"/>
    </location>
</feature>
<reference evidence="11" key="1">
    <citation type="journal article" date="2019" name="Int. J. Syst. Evol. Microbiol.">
        <title>The Global Catalogue of Microorganisms (GCM) 10K type strain sequencing project: providing services to taxonomists for standard genome sequencing and annotation.</title>
        <authorList>
            <consortium name="The Broad Institute Genomics Platform"/>
            <consortium name="The Broad Institute Genome Sequencing Center for Infectious Disease"/>
            <person name="Wu L."/>
            <person name="Ma J."/>
        </authorList>
    </citation>
    <scope>NUCLEOTIDE SEQUENCE [LARGE SCALE GENOMIC DNA]</scope>
    <source>
        <strain evidence="11">KCTC 15012</strain>
    </source>
</reference>
<feature type="transmembrane region" description="Helical" evidence="7">
    <location>
        <begin position="58"/>
        <end position="77"/>
    </location>
</feature>
<keyword evidence="6 7" id="KW-0472">Membrane</keyword>
<dbReference type="InterPro" id="IPR011527">
    <property type="entry name" value="ABC1_TM_dom"/>
</dbReference>
<dbReference type="Proteomes" id="UP001597296">
    <property type="component" value="Unassembled WGS sequence"/>
</dbReference>
<dbReference type="InterPro" id="IPR003439">
    <property type="entry name" value="ABC_transporter-like_ATP-bd"/>
</dbReference>
<evidence type="ECO:0000256" key="6">
    <source>
        <dbReference type="ARBA" id="ARBA00023136"/>
    </source>
</evidence>
<feature type="transmembrane region" description="Helical" evidence="7">
    <location>
        <begin position="24"/>
        <end position="46"/>
    </location>
</feature>
<dbReference type="PANTHER" id="PTHR24221">
    <property type="entry name" value="ATP-BINDING CASSETTE SUB-FAMILY B"/>
    <property type="match status" value="1"/>
</dbReference>
<feature type="transmembrane region" description="Helical" evidence="7">
    <location>
        <begin position="133"/>
        <end position="150"/>
    </location>
</feature>
<feature type="transmembrane region" description="Helical" evidence="7">
    <location>
        <begin position="235"/>
        <end position="263"/>
    </location>
</feature>
<dbReference type="SUPFAM" id="SSF90123">
    <property type="entry name" value="ABC transporter transmembrane region"/>
    <property type="match status" value="1"/>
</dbReference>
<keyword evidence="11" id="KW-1185">Reference proteome</keyword>
<feature type="transmembrane region" description="Helical" evidence="7">
    <location>
        <begin position="156"/>
        <end position="173"/>
    </location>
</feature>
<sequence length="561" mass="61056">MTLSHRLGLFSFLQEETGGLDLKMAILVASSGVANAISLAVINASVEALGKGGPSWQHFAWFALSILLFVYALRHVLHQSTRIAERAVCNVRVRLADKIRRCDLVAIEAIGGGDIHARISQDTAAVVQTARPLFAAAQAVVMILFTLIYIALVSPAAMLLCLALIGGGAVIYLKDRRAYESGLRAASREVDGMSQTLDGLLRGFKEVRINSRKGDDVVAEFESRASRVRDIRIEVMILFSNNIVFVELFLLSLLGAIPFVLPLLTDVFSGSETKIVAAILFFFGPLGNVMGMIPTLSETNVSVGNLRALEAQLDAALARSPESEARPTHDLSGFSRLDFVGLRFAYHDAEGNETFAVGPVDLTLRRGEVLFLVGGNGSGKTTLLKLLTALYPPQTGTILLDGAEIGAGNRQSYRDLFSAIFADFHLFEKLHGLARIDPDRVAALLRQMDIAHKTGFADGQFTNIRLSTGQRKRLALVVSYLEDKPIAVFDEVAADQDPPFRHYFYHTLLPDLKAAGKTVVVVSHDDRYFDAADRVLRMEYGRLVEIAPPAPGEPGHDTRGG</sequence>
<dbReference type="Gene3D" id="3.40.50.300">
    <property type="entry name" value="P-loop containing nucleotide triphosphate hydrolases"/>
    <property type="match status" value="1"/>
</dbReference>
<comment type="caution">
    <text evidence="10">The sequence shown here is derived from an EMBL/GenBank/DDBJ whole genome shotgun (WGS) entry which is preliminary data.</text>
</comment>
<protein>
    <submittedName>
        <fullName evidence="10">Cyclic peptide export ABC transporter</fullName>
    </submittedName>
</protein>
<evidence type="ECO:0000256" key="1">
    <source>
        <dbReference type="ARBA" id="ARBA00004651"/>
    </source>
</evidence>
<dbReference type="InterPro" id="IPR027417">
    <property type="entry name" value="P-loop_NTPase"/>
</dbReference>
<evidence type="ECO:0000256" key="2">
    <source>
        <dbReference type="ARBA" id="ARBA00022692"/>
    </source>
</evidence>
<dbReference type="PROSITE" id="PS50929">
    <property type="entry name" value="ABC_TM1F"/>
    <property type="match status" value="1"/>
</dbReference>
<dbReference type="InterPro" id="IPR003593">
    <property type="entry name" value="AAA+_ATPase"/>
</dbReference>
<evidence type="ECO:0000313" key="11">
    <source>
        <dbReference type="Proteomes" id="UP001597296"/>
    </source>
</evidence>
<dbReference type="RefSeq" id="WP_377317807.1">
    <property type="nucleotide sequence ID" value="NZ_JBHUIY010000033.1"/>
</dbReference>
<evidence type="ECO:0000256" key="5">
    <source>
        <dbReference type="ARBA" id="ARBA00022989"/>
    </source>
</evidence>
<evidence type="ECO:0000259" key="8">
    <source>
        <dbReference type="PROSITE" id="PS50893"/>
    </source>
</evidence>
<dbReference type="InterPro" id="IPR005898">
    <property type="entry name" value="Cyc_pep_transpt_SyrD/YojI"/>
</dbReference>
<dbReference type="InterPro" id="IPR039421">
    <property type="entry name" value="Type_1_exporter"/>
</dbReference>
<keyword evidence="2 7" id="KW-0812">Transmembrane</keyword>
<dbReference type="PROSITE" id="PS50893">
    <property type="entry name" value="ABC_TRANSPORTER_2"/>
    <property type="match status" value="1"/>
</dbReference>
<evidence type="ECO:0000256" key="3">
    <source>
        <dbReference type="ARBA" id="ARBA00022741"/>
    </source>
</evidence>
<feature type="domain" description="ABC transmembrane type-1" evidence="9">
    <location>
        <begin position="24"/>
        <end position="298"/>
    </location>
</feature>
<comment type="subcellular location">
    <subcellularLocation>
        <location evidence="1">Cell membrane</location>
        <topology evidence="1">Multi-pass membrane protein</topology>
    </subcellularLocation>
</comment>
<gene>
    <name evidence="10" type="ORF">ACFSNB_14500</name>
</gene>
<accession>A0ABW5CDP7</accession>
<organism evidence="10 11">
    <name type="scientific">Phaeospirillum tilakii</name>
    <dbReference type="NCBI Taxonomy" id="741673"/>
    <lineage>
        <taxon>Bacteria</taxon>
        <taxon>Pseudomonadati</taxon>
        <taxon>Pseudomonadota</taxon>
        <taxon>Alphaproteobacteria</taxon>
        <taxon>Rhodospirillales</taxon>
        <taxon>Rhodospirillaceae</taxon>
        <taxon>Phaeospirillum</taxon>
    </lineage>
</organism>
<dbReference type="PANTHER" id="PTHR24221:SF654">
    <property type="entry name" value="ATP-BINDING CASSETTE SUB-FAMILY B MEMBER 6"/>
    <property type="match status" value="1"/>
</dbReference>
<dbReference type="EMBL" id="JBHUIY010000033">
    <property type="protein sequence ID" value="MFD2235021.1"/>
    <property type="molecule type" value="Genomic_DNA"/>
</dbReference>
<name>A0ABW5CDP7_9PROT</name>